<dbReference type="PROSITE" id="PS50056">
    <property type="entry name" value="TYR_PHOSPHATASE_2"/>
    <property type="match status" value="1"/>
</dbReference>
<gene>
    <name evidence="4" type="ORF">K503DRAFT_746611</name>
</gene>
<dbReference type="InterPro" id="IPR029021">
    <property type="entry name" value="Prot-tyrosine_phosphatase-like"/>
</dbReference>
<keyword evidence="1" id="KW-0378">Hydrolase</keyword>
<dbReference type="Gene3D" id="3.90.190.10">
    <property type="entry name" value="Protein tyrosine phosphatase superfamily"/>
    <property type="match status" value="1"/>
</dbReference>
<evidence type="ECO:0000259" key="3">
    <source>
        <dbReference type="PROSITE" id="PS50056"/>
    </source>
</evidence>
<dbReference type="InterPro" id="IPR000387">
    <property type="entry name" value="Tyr_Pase_dom"/>
</dbReference>
<feature type="domain" description="Tyrosine specific protein phosphatases" evidence="3">
    <location>
        <begin position="501"/>
        <end position="531"/>
    </location>
</feature>
<proteinExistence type="predicted"/>
<dbReference type="EMBL" id="KV448548">
    <property type="protein sequence ID" value="OAX34956.1"/>
    <property type="molecule type" value="Genomic_DNA"/>
</dbReference>
<protein>
    <submittedName>
        <fullName evidence="4">Phosphatases II</fullName>
    </submittedName>
</protein>
<dbReference type="InterPro" id="IPR057023">
    <property type="entry name" value="PTP-SAK"/>
</dbReference>
<sequence length="614" mass="66583">MTSTLVESIPALPPTQFDSSVLLKYPQSQPRPLVQSKVATEPWATQLAHLASQHHLSEYSRIKYGHRGCPIPYAPLSLNAPETLRDLRIRQAVNMDAVLWWPCPEASTTVQVVPTSEQRDALVSGIACSSISPLLQRELSAALEDTLSSQISPTPIPEGTSGRSTPVKTSQTHPLNISPIIPPELLPAVSSHLLTNPQPSPTIFHIPDSYTLHRITGHAQLIPSTIPTSLVDIRKARSHLPRRTLLLPPIPVHSSPPPPVPHTPPLPISPNQPRLSIAEALQAAIDTRLTSSSHPLNKSHSSLPFVVKLPPPPILKQSTRVHPLSNGSTSESRPSSPRQQSSPGQRGTSAPAKVLFPSVLDLLQADEQEQLAISVTGRSAQNVPKLRASSALPRQTASNHSSKRLFKLGNLTLSSCPGKKVRLTGPVRGRGAVCRDLETDLRRIREVGARCVVCCLDDEELEFLGISWSDYVNSAHRTGMDVLRIPLPEGLAPLSPQSLDESLTKIIDGYTMCGASVLVHCRGGLGRAGLVACCWALKLGLCGWITVDLSPNPAEGADGVESRVRRDTLQLVERAIAVVRRRRSVKAIETLEQVQFLAEYVDYLREGVGQEGRS</sequence>
<evidence type="ECO:0000313" key="5">
    <source>
        <dbReference type="Proteomes" id="UP000092154"/>
    </source>
</evidence>
<feature type="compositionally biased region" description="Low complexity" evidence="2">
    <location>
        <begin position="325"/>
        <end position="347"/>
    </location>
</feature>
<feature type="region of interest" description="Disordered" evidence="2">
    <location>
        <begin position="248"/>
        <end position="272"/>
    </location>
</feature>
<accession>A0A1B7MQU8</accession>
<name>A0A1B7MQU8_9AGAM</name>
<dbReference type="InterPro" id="IPR050561">
    <property type="entry name" value="PTP"/>
</dbReference>
<evidence type="ECO:0000256" key="1">
    <source>
        <dbReference type="ARBA" id="ARBA00022801"/>
    </source>
</evidence>
<reference evidence="4 5" key="1">
    <citation type="submission" date="2016-06" db="EMBL/GenBank/DDBJ databases">
        <title>Comparative genomics of the ectomycorrhizal sister species Rhizopogon vinicolor and Rhizopogon vesiculosus (Basidiomycota: Boletales) reveals a divergence of the mating type B locus.</title>
        <authorList>
            <consortium name="DOE Joint Genome Institute"/>
            <person name="Mujic A.B."/>
            <person name="Kuo A."/>
            <person name="Tritt A."/>
            <person name="Lipzen A."/>
            <person name="Chen C."/>
            <person name="Johnson J."/>
            <person name="Sharma A."/>
            <person name="Barry K."/>
            <person name="Grigoriev I.V."/>
            <person name="Spatafora J.W."/>
        </authorList>
    </citation>
    <scope>NUCLEOTIDE SEQUENCE [LARGE SCALE GENOMIC DNA]</scope>
    <source>
        <strain evidence="4 5">AM-OR11-026</strain>
    </source>
</reference>
<dbReference type="AlphaFoldDB" id="A0A1B7MQU8"/>
<dbReference type="Proteomes" id="UP000092154">
    <property type="component" value="Unassembled WGS sequence"/>
</dbReference>
<dbReference type="GO" id="GO:0016791">
    <property type="term" value="F:phosphatase activity"/>
    <property type="evidence" value="ECO:0007669"/>
    <property type="project" value="UniProtKB-ARBA"/>
</dbReference>
<keyword evidence="5" id="KW-1185">Reference proteome</keyword>
<feature type="compositionally biased region" description="Pro residues" evidence="2">
    <location>
        <begin position="248"/>
        <end position="270"/>
    </location>
</feature>
<feature type="compositionally biased region" description="Polar residues" evidence="2">
    <location>
        <begin position="161"/>
        <end position="175"/>
    </location>
</feature>
<organism evidence="4 5">
    <name type="scientific">Rhizopogon vinicolor AM-OR11-026</name>
    <dbReference type="NCBI Taxonomy" id="1314800"/>
    <lineage>
        <taxon>Eukaryota</taxon>
        <taxon>Fungi</taxon>
        <taxon>Dikarya</taxon>
        <taxon>Basidiomycota</taxon>
        <taxon>Agaricomycotina</taxon>
        <taxon>Agaricomycetes</taxon>
        <taxon>Agaricomycetidae</taxon>
        <taxon>Boletales</taxon>
        <taxon>Suillineae</taxon>
        <taxon>Rhizopogonaceae</taxon>
        <taxon>Rhizopogon</taxon>
    </lineage>
</organism>
<feature type="region of interest" description="Disordered" evidence="2">
    <location>
        <begin position="308"/>
        <end position="350"/>
    </location>
</feature>
<evidence type="ECO:0000313" key="4">
    <source>
        <dbReference type="EMBL" id="OAX34956.1"/>
    </source>
</evidence>
<dbReference type="PANTHER" id="PTHR23339">
    <property type="entry name" value="TYROSINE SPECIFIC PROTEIN PHOSPHATASE AND DUAL SPECIFICITY PROTEIN PHOSPHATASE"/>
    <property type="match status" value="1"/>
</dbReference>
<feature type="region of interest" description="Disordered" evidence="2">
    <location>
        <begin position="148"/>
        <end position="176"/>
    </location>
</feature>
<dbReference type="SUPFAM" id="SSF52799">
    <property type="entry name" value="(Phosphotyrosine protein) phosphatases II"/>
    <property type="match status" value="1"/>
</dbReference>
<dbReference type="Pfam" id="PF22784">
    <property type="entry name" value="PTP-SAK"/>
    <property type="match status" value="1"/>
</dbReference>
<evidence type="ECO:0000256" key="2">
    <source>
        <dbReference type="SAM" id="MobiDB-lite"/>
    </source>
</evidence>
<dbReference type="STRING" id="1314800.A0A1B7MQU8"/>
<dbReference type="OrthoDB" id="266663at2759"/>
<dbReference type="InParanoid" id="A0A1B7MQU8"/>